<feature type="region of interest" description="Disordered" evidence="1">
    <location>
        <begin position="43"/>
        <end position="177"/>
    </location>
</feature>
<reference evidence="2" key="1">
    <citation type="submission" date="2021-02" db="EMBL/GenBank/DDBJ databases">
        <authorList>
            <person name="Dougan E. K."/>
            <person name="Rhodes N."/>
            <person name="Thang M."/>
            <person name="Chan C."/>
        </authorList>
    </citation>
    <scope>NUCLEOTIDE SEQUENCE</scope>
</reference>
<accession>A0A812NE96</accession>
<evidence type="ECO:0000313" key="3">
    <source>
        <dbReference type="Proteomes" id="UP000601435"/>
    </source>
</evidence>
<dbReference type="Proteomes" id="UP000601435">
    <property type="component" value="Unassembled WGS sequence"/>
</dbReference>
<dbReference type="OrthoDB" id="10384758at2759"/>
<feature type="compositionally biased region" description="Basic residues" evidence="1">
    <location>
        <begin position="207"/>
        <end position="224"/>
    </location>
</feature>
<feature type="compositionally biased region" description="Acidic residues" evidence="1">
    <location>
        <begin position="160"/>
        <end position="174"/>
    </location>
</feature>
<dbReference type="EMBL" id="CAJNJA010012931">
    <property type="protein sequence ID" value="CAE7308713.1"/>
    <property type="molecule type" value="Genomic_DNA"/>
</dbReference>
<evidence type="ECO:0000256" key="1">
    <source>
        <dbReference type="SAM" id="MobiDB-lite"/>
    </source>
</evidence>
<proteinExistence type="predicted"/>
<feature type="non-terminal residue" evidence="2">
    <location>
        <position position="285"/>
    </location>
</feature>
<protein>
    <submittedName>
        <fullName evidence="2">C15C7.7 protein</fullName>
    </submittedName>
</protein>
<feature type="compositionally biased region" description="Polar residues" evidence="1">
    <location>
        <begin position="121"/>
        <end position="132"/>
    </location>
</feature>
<organism evidence="2 3">
    <name type="scientific">Symbiodinium necroappetens</name>
    <dbReference type="NCBI Taxonomy" id="1628268"/>
    <lineage>
        <taxon>Eukaryota</taxon>
        <taxon>Sar</taxon>
        <taxon>Alveolata</taxon>
        <taxon>Dinophyceae</taxon>
        <taxon>Suessiales</taxon>
        <taxon>Symbiodiniaceae</taxon>
        <taxon>Symbiodinium</taxon>
    </lineage>
</organism>
<sequence>MAFFLHLFASNVPEHVEEEVRQTGKGKLEVLYGSAMQANKAALEAEAEKGLHSPASPLDPQGTAVSSPEKEAAPPPQEPELMPRRRRRRSSDMHLPEVYIAASPVDASSPGAEEPELDYFSKTNPDCYNTDGQPMRKPRWRPERAWDTPSATESDKEFESDSESSSSSEDDFDDKDSLACVDLESAAAMRAIEIQAASPRVSLHRASDKHKKPKAKARRHHHKEQPRQDPMQSSAGAPEMQMGQATMEQMPEAAPNSAQGWMPTCTCSMKMARDCTENLLCCCSE</sequence>
<keyword evidence="3" id="KW-1185">Reference proteome</keyword>
<name>A0A812NE96_9DINO</name>
<dbReference type="AlphaFoldDB" id="A0A812NE96"/>
<comment type="caution">
    <text evidence="2">The sequence shown here is derived from an EMBL/GenBank/DDBJ whole genome shotgun (WGS) entry which is preliminary data.</text>
</comment>
<evidence type="ECO:0000313" key="2">
    <source>
        <dbReference type="EMBL" id="CAE7308713.1"/>
    </source>
</evidence>
<gene>
    <name evidence="2" type="primary">C15C7.7</name>
    <name evidence="2" type="ORF">SNEC2469_LOCUS7673</name>
</gene>
<feature type="region of interest" description="Disordered" evidence="1">
    <location>
        <begin position="195"/>
        <end position="240"/>
    </location>
</feature>